<comment type="caution">
    <text evidence="5">The sequence shown here is derived from an EMBL/GenBank/DDBJ whole genome shotgun (WGS) entry which is preliminary data.</text>
</comment>
<dbReference type="Gene3D" id="3.40.250.10">
    <property type="entry name" value="Rhodanese-like domain"/>
    <property type="match status" value="1"/>
</dbReference>
<comment type="similarity">
    <text evidence="3">Belongs to the GlpE family.</text>
</comment>
<feature type="active site" description="Cysteine persulfide intermediate" evidence="3">
    <location>
        <position position="63"/>
    </location>
</feature>
<comment type="catalytic activity">
    <reaction evidence="3">
        <text>thiosulfate + [thioredoxin]-dithiol = [thioredoxin]-disulfide + hydrogen sulfide + sulfite + 2 H(+)</text>
        <dbReference type="Rhea" id="RHEA:83859"/>
        <dbReference type="Rhea" id="RHEA-COMP:10698"/>
        <dbReference type="Rhea" id="RHEA-COMP:10700"/>
        <dbReference type="ChEBI" id="CHEBI:15378"/>
        <dbReference type="ChEBI" id="CHEBI:17359"/>
        <dbReference type="ChEBI" id="CHEBI:29919"/>
        <dbReference type="ChEBI" id="CHEBI:29950"/>
        <dbReference type="ChEBI" id="CHEBI:33542"/>
        <dbReference type="ChEBI" id="CHEBI:50058"/>
    </reaction>
</comment>
<dbReference type="PANTHER" id="PTHR43031">
    <property type="entry name" value="FAD-DEPENDENT OXIDOREDUCTASE"/>
    <property type="match status" value="1"/>
</dbReference>
<dbReference type="STRING" id="1513271.XM47_04905"/>
<dbReference type="InterPro" id="IPR023695">
    <property type="entry name" value="Thiosulf_sulfurTrfase"/>
</dbReference>
<gene>
    <name evidence="3" type="primary">glpE</name>
    <name evidence="5" type="ORF">XM47_04905</name>
</gene>
<dbReference type="PANTHER" id="PTHR43031:SF6">
    <property type="entry name" value="THIOSULFATE SULFURTRANSFERASE GLPE"/>
    <property type="match status" value="1"/>
</dbReference>
<evidence type="ECO:0000313" key="6">
    <source>
        <dbReference type="Proteomes" id="UP000037600"/>
    </source>
</evidence>
<evidence type="ECO:0000256" key="2">
    <source>
        <dbReference type="ARBA" id="ARBA00022679"/>
    </source>
</evidence>
<sequence length="102" mass="11537">MSEFKHISCEQVSEGLDKLVIVDIRDEQSFQAAHIEGAYHLTNATIQDFMQEVEFEQPVVVVCYHGVSSQGAAQYMIGQGFEEVYSMDGGFEAWRKSYPYSS</sequence>
<dbReference type="NCBIfam" id="NF001195">
    <property type="entry name" value="PRK00162.1"/>
    <property type="match status" value="1"/>
</dbReference>
<dbReference type="Proteomes" id="UP000037600">
    <property type="component" value="Unassembled WGS sequence"/>
</dbReference>
<protein>
    <recommendedName>
        <fullName evidence="3">Thiosulfate sulfurtransferase GlpE</fullName>
        <ecNumber evidence="3">2.8.1.1</ecNumber>
    </recommendedName>
</protein>
<name>A0A0J8GY10_9ALTE</name>
<dbReference type="GO" id="GO:0005737">
    <property type="term" value="C:cytoplasm"/>
    <property type="evidence" value="ECO:0007669"/>
    <property type="project" value="UniProtKB-SubCell"/>
</dbReference>
<keyword evidence="1 3" id="KW-0963">Cytoplasm</keyword>
<dbReference type="CDD" id="cd01444">
    <property type="entry name" value="GlpE_ST"/>
    <property type="match status" value="1"/>
</dbReference>
<dbReference type="EMBL" id="LAZL01000006">
    <property type="protein sequence ID" value="KMT66119.1"/>
    <property type="molecule type" value="Genomic_DNA"/>
</dbReference>
<evidence type="ECO:0000313" key="5">
    <source>
        <dbReference type="EMBL" id="KMT66119.1"/>
    </source>
</evidence>
<dbReference type="GO" id="GO:0103041">
    <property type="term" value="F:thiosulfate-thioredoxin sulfurtransferase activity"/>
    <property type="evidence" value="ECO:0007669"/>
    <property type="project" value="RHEA"/>
</dbReference>
<comment type="subcellular location">
    <subcellularLocation>
        <location evidence="3">Cytoplasm</location>
    </subcellularLocation>
</comment>
<dbReference type="Pfam" id="PF00581">
    <property type="entry name" value="Rhodanese"/>
    <property type="match status" value="1"/>
</dbReference>
<comment type="catalytic activity">
    <reaction evidence="3">
        <text>thiosulfate + hydrogen cyanide = thiocyanate + sulfite + 2 H(+)</text>
        <dbReference type="Rhea" id="RHEA:16881"/>
        <dbReference type="ChEBI" id="CHEBI:15378"/>
        <dbReference type="ChEBI" id="CHEBI:17359"/>
        <dbReference type="ChEBI" id="CHEBI:18022"/>
        <dbReference type="ChEBI" id="CHEBI:18407"/>
        <dbReference type="ChEBI" id="CHEBI:33542"/>
        <dbReference type="EC" id="2.8.1.1"/>
    </reaction>
</comment>
<dbReference type="OrthoDB" id="9811849at2"/>
<dbReference type="HAMAP" id="MF_01009">
    <property type="entry name" value="Thiosulf_sulfurtr"/>
    <property type="match status" value="1"/>
</dbReference>
<reference evidence="5 6" key="1">
    <citation type="submission" date="2015-04" db="EMBL/GenBank/DDBJ databases">
        <title>Draft Genome Sequence of the Novel Agar-Digesting Marine Bacterium Q1.</title>
        <authorList>
            <person name="Li Y."/>
            <person name="Li D."/>
            <person name="Chen G."/>
            <person name="Du Z."/>
        </authorList>
    </citation>
    <scope>NUCLEOTIDE SEQUENCE [LARGE SCALE GENOMIC DNA]</scope>
    <source>
        <strain evidence="5 6">Q1</strain>
    </source>
</reference>
<organism evidence="5 6">
    <name type="scientific">Catenovulum maritimum</name>
    <dbReference type="NCBI Taxonomy" id="1513271"/>
    <lineage>
        <taxon>Bacteria</taxon>
        <taxon>Pseudomonadati</taxon>
        <taxon>Pseudomonadota</taxon>
        <taxon>Gammaproteobacteria</taxon>
        <taxon>Alteromonadales</taxon>
        <taxon>Alteromonadaceae</taxon>
        <taxon>Catenovulum</taxon>
    </lineage>
</organism>
<dbReference type="InterPro" id="IPR036873">
    <property type="entry name" value="Rhodanese-like_dom_sf"/>
</dbReference>
<dbReference type="InterPro" id="IPR050229">
    <property type="entry name" value="GlpE_sulfurtransferase"/>
</dbReference>
<dbReference type="InterPro" id="IPR001763">
    <property type="entry name" value="Rhodanese-like_dom"/>
</dbReference>
<comment type="function">
    <text evidence="3">Transferase that catalyzes the transfer of sulfur from thiosulfate to thiophilic acceptors such as cyanide or dithiols. May function in a CysM-independent thiosulfate assimilation pathway by catalyzing the conversion of thiosulfate to sulfite, which can then be used for L-cysteine biosynthesis.</text>
</comment>
<dbReference type="SMART" id="SM00450">
    <property type="entry name" value="RHOD"/>
    <property type="match status" value="1"/>
</dbReference>
<dbReference type="PROSITE" id="PS50206">
    <property type="entry name" value="RHODANESE_3"/>
    <property type="match status" value="1"/>
</dbReference>
<dbReference type="EC" id="2.8.1.1" evidence="3"/>
<feature type="domain" description="Rhodanese" evidence="4">
    <location>
        <begin position="15"/>
        <end position="99"/>
    </location>
</feature>
<dbReference type="GO" id="GO:0004792">
    <property type="term" value="F:thiosulfate-cyanide sulfurtransferase activity"/>
    <property type="evidence" value="ECO:0007669"/>
    <property type="project" value="UniProtKB-UniRule"/>
</dbReference>
<dbReference type="AlphaFoldDB" id="A0A0J8GY10"/>
<dbReference type="SUPFAM" id="SSF52821">
    <property type="entry name" value="Rhodanese/Cell cycle control phosphatase"/>
    <property type="match status" value="1"/>
</dbReference>
<evidence type="ECO:0000256" key="3">
    <source>
        <dbReference type="HAMAP-Rule" id="MF_01009"/>
    </source>
</evidence>
<evidence type="ECO:0000259" key="4">
    <source>
        <dbReference type="PROSITE" id="PS50206"/>
    </source>
</evidence>
<keyword evidence="2 3" id="KW-0808">Transferase</keyword>
<dbReference type="RefSeq" id="WP_048690356.1">
    <property type="nucleotide sequence ID" value="NZ_KQ130484.1"/>
</dbReference>
<keyword evidence="6" id="KW-1185">Reference proteome</keyword>
<proteinExistence type="inferred from homology"/>
<dbReference type="PATRIC" id="fig|1513271.3.peg.1010"/>
<accession>A0A0J8GY10</accession>
<evidence type="ECO:0000256" key="1">
    <source>
        <dbReference type="ARBA" id="ARBA00022490"/>
    </source>
</evidence>